<gene>
    <name evidence="1" type="ORF">LCGC14_1999760</name>
</gene>
<feature type="non-terminal residue" evidence="1">
    <location>
        <position position="1"/>
    </location>
</feature>
<dbReference type="AlphaFoldDB" id="A0A0F9FRE9"/>
<name>A0A0F9FRE9_9ZZZZ</name>
<organism evidence="1">
    <name type="scientific">marine sediment metagenome</name>
    <dbReference type="NCBI Taxonomy" id="412755"/>
    <lineage>
        <taxon>unclassified sequences</taxon>
        <taxon>metagenomes</taxon>
        <taxon>ecological metagenomes</taxon>
    </lineage>
</organism>
<evidence type="ECO:0000313" key="1">
    <source>
        <dbReference type="EMBL" id="KKL80941.1"/>
    </source>
</evidence>
<reference evidence="1" key="1">
    <citation type="journal article" date="2015" name="Nature">
        <title>Complex archaea that bridge the gap between prokaryotes and eukaryotes.</title>
        <authorList>
            <person name="Spang A."/>
            <person name="Saw J.H."/>
            <person name="Jorgensen S.L."/>
            <person name="Zaremba-Niedzwiedzka K."/>
            <person name="Martijn J."/>
            <person name="Lind A.E."/>
            <person name="van Eijk R."/>
            <person name="Schleper C."/>
            <person name="Guy L."/>
            <person name="Ettema T.J."/>
        </authorList>
    </citation>
    <scope>NUCLEOTIDE SEQUENCE</scope>
</reference>
<dbReference type="EMBL" id="LAZR01022707">
    <property type="protein sequence ID" value="KKL80941.1"/>
    <property type="molecule type" value="Genomic_DNA"/>
</dbReference>
<accession>A0A0F9FRE9</accession>
<sequence length="171" mass="19382">HRESLQRADIGFIFSVHASTVSRWVAKHGCPRNPDGTYALKDVITWFLDRNELETEATIEDEASQKWLGEFRKERALMVRLERKQMEGALIARKDIEEKWAQRTAGLCSGLELLSHRLPPVLQGKSQQQMSEIIKAEVQTMRGIYHAAGSRGAGALVQTLMDKKNRKDGKP</sequence>
<proteinExistence type="predicted"/>
<comment type="caution">
    <text evidence="1">The sequence shown here is derived from an EMBL/GenBank/DDBJ whole genome shotgun (WGS) entry which is preliminary data.</text>
</comment>
<protein>
    <submittedName>
        <fullName evidence="1">Uncharacterized protein</fullName>
    </submittedName>
</protein>